<organism evidence="2 3">
    <name type="scientific">Perkinsus chesapeaki</name>
    <name type="common">Clam parasite</name>
    <name type="synonym">Perkinsus andrewsi</name>
    <dbReference type="NCBI Taxonomy" id="330153"/>
    <lineage>
        <taxon>Eukaryota</taxon>
        <taxon>Sar</taxon>
        <taxon>Alveolata</taxon>
        <taxon>Perkinsozoa</taxon>
        <taxon>Perkinsea</taxon>
        <taxon>Perkinsida</taxon>
        <taxon>Perkinsidae</taxon>
        <taxon>Perkinsus</taxon>
    </lineage>
</organism>
<evidence type="ECO:0000256" key="1">
    <source>
        <dbReference type="SAM" id="SignalP"/>
    </source>
</evidence>
<feature type="chain" id="PRO_5029588792" evidence="1">
    <location>
        <begin position="18"/>
        <end position="276"/>
    </location>
</feature>
<dbReference type="AlphaFoldDB" id="A0A7J6MSS1"/>
<sequence>MLFLLTIYTWLIAAVIGSNTIKCQLLVADNVVTVPGQGIVHFMFSCPSVDWNDYRYDNNVDAIMGVVRAGGPVISGPTVQWSLTVRAYEDYVGTHQFYRSFWNYKTNTTLKCQASIVIRGRRGAHRAHFLPPPVNNTDDVYYAYPGKRLSITRLALASSSKLERIICLGEALFPNFGQPRRDGCPTNQARTTIGMVNNTWVVHYEYTPTDYEVGNNMHVCYGFQDYLVFMDYTWYADVKSKAPNWIGNEYVLCLNIYILEQPTATDSNRVLSHIII</sequence>
<name>A0A7J6MSS1_PERCH</name>
<dbReference type="Proteomes" id="UP000591131">
    <property type="component" value="Unassembled WGS sequence"/>
</dbReference>
<reference evidence="2 3" key="1">
    <citation type="submission" date="2020-04" db="EMBL/GenBank/DDBJ databases">
        <title>Perkinsus chesapeaki whole genome sequence.</title>
        <authorList>
            <person name="Bogema D.R."/>
        </authorList>
    </citation>
    <scope>NUCLEOTIDE SEQUENCE [LARGE SCALE GENOMIC DNA]</scope>
    <source>
        <strain evidence="2">ATCC PRA-425</strain>
    </source>
</reference>
<feature type="signal peptide" evidence="1">
    <location>
        <begin position="1"/>
        <end position="17"/>
    </location>
</feature>
<evidence type="ECO:0000313" key="2">
    <source>
        <dbReference type="EMBL" id="KAF4674658.1"/>
    </source>
</evidence>
<proteinExistence type="predicted"/>
<evidence type="ECO:0000313" key="3">
    <source>
        <dbReference type="Proteomes" id="UP000591131"/>
    </source>
</evidence>
<gene>
    <name evidence="2" type="ORF">FOL47_008858</name>
</gene>
<comment type="caution">
    <text evidence="2">The sequence shown here is derived from an EMBL/GenBank/DDBJ whole genome shotgun (WGS) entry which is preliminary data.</text>
</comment>
<keyword evidence="3" id="KW-1185">Reference proteome</keyword>
<dbReference type="EMBL" id="JAAPAO010000059">
    <property type="protein sequence ID" value="KAF4674658.1"/>
    <property type="molecule type" value="Genomic_DNA"/>
</dbReference>
<keyword evidence="1" id="KW-0732">Signal</keyword>
<protein>
    <submittedName>
        <fullName evidence="2">Uncharacterized protein</fullName>
    </submittedName>
</protein>
<accession>A0A7J6MSS1</accession>